<organism evidence="1 2">
    <name type="scientific">Parashewanella spongiae</name>
    <dbReference type="NCBI Taxonomy" id="342950"/>
    <lineage>
        <taxon>Bacteria</taxon>
        <taxon>Pseudomonadati</taxon>
        <taxon>Pseudomonadota</taxon>
        <taxon>Gammaproteobacteria</taxon>
        <taxon>Alteromonadales</taxon>
        <taxon>Shewanellaceae</taxon>
        <taxon>Parashewanella</taxon>
    </lineage>
</organism>
<dbReference type="AlphaFoldDB" id="A0A3A6TDQ8"/>
<name>A0A3A6TDQ8_9GAMM</name>
<comment type="caution">
    <text evidence="1">The sequence shown here is derived from an EMBL/GenBank/DDBJ whole genome shotgun (WGS) entry which is preliminary data.</text>
</comment>
<proteinExistence type="predicted"/>
<protein>
    <submittedName>
        <fullName evidence="1">Uncharacterized protein</fullName>
    </submittedName>
</protein>
<dbReference type="Proteomes" id="UP000273022">
    <property type="component" value="Unassembled WGS sequence"/>
</dbReference>
<gene>
    <name evidence="1" type="ORF">D5R81_19030</name>
</gene>
<evidence type="ECO:0000313" key="2">
    <source>
        <dbReference type="Proteomes" id="UP000273022"/>
    </source>
</evidence>
<dbReference type="EMBL" id="QYYH01000205">
    <property type="protein sequence ID" value="RJY04910.1"/>
    <property type="molecule type" value="Genomic_DNA"/>
</dbReference>
<evidence type="ECO:0000313" key="1">
    <source>
        <dbReference type="EMBL" id="RJY04910.1"/>
    </source>
</evidence>
<accession>A0A3A6TDQ8</accession>
<reference evidence="1 2" key="1">
    <citation type="submission" date="2018-09" db="EMBL/GenBank/DDBJ databases">
        <title>Phylogeny of the Shewanellaceae, and recommendation for two new genera, Pseudoshewanella and Parashewanella.</title>
        <authorList>
            <person name="Wang G."/>
        </authorList>
    </citation>
    <scope>NUCLEOTIDE SEQUENCE [LARGE SCALE GENOMIC DNA]</scope>
    <source>
        <strain evidence="1 2">KCTC 22492</strain>
    </source>
</reference>
<dbReference type="RefSeq" id="WP_121855160.1">
    <property type="nucleotide sequence ID" value="NZ_CP037952.1"/>
</dbReference>
<keyword evidence="2" id="KW-1185">Reference proteome</keyword>
<sequence>MPNTKCKILTFNERKNLFDLLQRKEITEQDLKDQGLSVGQIARLRKEEPKRPKPKSKMLTFEQRTQYYNGLNSGAITKQDLINQGVSANQITWLTRKEPKRPRPHRAHMPYNSFSLEERIEFRAQLLNGEEDKLKEKRLSRRQIDLLRKKEPRPHREHKKYKRLTLETKKEYRIQLETGITTEEALKSEGISDWQIKTIRQA</sequence>